<evidence type="ECO:0000259" key="4">
    <source>
        <dbReference type="Pfam" id="PF07687"/>
    </source>
</evidence>
<name>A0A1M4WQD0_9ACTN</name>
<dbReference type="PANTHER" id="PTHR43270:SF4">
    <property type="entry name" value="CARNOSINE DIPEPTIDASE 2, ISOFORM A"/>
    <property type="match status" value="1"/>
</dbReference>
<dbReference type="EMBL" id="FQUL01000028">
    <property type="protein sequence ID" value="SHE83439.1"/>
    <property type="molecule type" value="Genomic_DNA"/>
</dbReference>
<dbReference type="Gene3D" id="3.40.630.10">
    <property type="entry name" value="Zn peptidases"/>
    <property type="match status" value="1"/>
</dbReference>
<reference evidence="6" key="1">
    <citation type="submission" date="2016-11" db="EMBL/GenBank/DDBJ databases">
        <authorList>
            <person name="Varghese N."/>
            <person name="Submissions S."/>
        </authorList>
    </citation>
    <scope>NUCLEOTIDE SEQUENCE [LARGE SCALE GENOMIC DNA]</scope>
    <source>
        <strain evidence="6">DSM 19514</strain>
    </source>
</reference>
<gene>
    <name evidence="5" type="ORF">SAMN02745225_01745</name>
</gene>
<evidence type="ECO:0000256" key="3">
    <source>
        <dbReference type="ARBA" id="ARBA00022801"/>
    </source>
</evidence>
<organism evidence="5 6">
    <name type="scientific">Ferrithrix thermotolerans DSM 19514</name>
    <dbReference type="NCBI Taxonomy" id="1121881"/>
    <lineage>
        <taxon>Bacteria</taxon>
        <taxon>Bacillati</taxon>
        <taxon>Actinomycetota</taxon>
        <taxon>Acidimicrobiia</taxon>
        <taxon>Acidimicrobiales</taxon>
        <taxon>Acidimicrobiaceae</taxon>
        <taxon>Ferrithrix</taxon>
    </lineage>
</organism>
<dbReference type="Proteomes" id="UP000184295">
    <property type="component" value="Unassembled WGS sequence"/>
</dbReference>
<dbReference type="InterPro" id="IPR011650">
    <property type="entry name" value="Peptidase_M20_dimer"/>
</dbReference>
<dbReference type="InterPro" id="IPR002933">
    <property type="entry name" value="Peptidase_M20"/>
</dbReference>
<dbReference type="AlphaFoldDB" id="A0A1M4WQD0"/>
<accession>A0A1M4WQD0</accession>
<dbReference type="Pfam" id="PF07687">
    <property type="entry name" value="M20_dimer"/>
    <property type="match status" value="1"/>
</dbReference>
<dbReference type="STRING" id="1121881.SAMN02745225_01745"/>
<proteinExistence type="predicted"/>
<dbReference type="GO" id="GO:0046872">
    <property type="term" value="F:metal ion binding"/>
    <property type="evidence" value="ECO:0007669"/>
    <property type="project" value="UniProtKB-KW"/>
</dbReference>
<dbReference type="Pfam" id="PF01546">
    <property type="entry name" value="Peptidase_M20"/>
    <property type="match status" value="1"/>
</dbReference>
<keyword evidence="6" id="KW-1185">Reference proteome</keyword>
<protein>
    <submittedName>
        <fullName evidence="5">Acetylornithine deacetylase/Succinyl-diaminopimelate desuccinylase</fullName>
    </submittedName>
</protein>
<feature type="domain" description="Peptidase M20 dimerisation" evidence="4">
    <location>
        <begin position="215"/>
        <end position="363"/>
    </location>
</feature>
<sequence>METMDQVDQSLLGAKEDFLVALPTIMEYVKVRCLSPAFDQGWESHGEIDRAVDLYRSWAEHQAIDGATVWVSEIPGRTPALVIDVPGTYHSTQTVLLYGHLDKQPAVAPWRDGTDPFEAVQRGDKIYGRGVADDGYAMFAALAGIQAARRSGGAVPRCVVFIEASEESGSPDLDAHLDKILPSLGEVGLVVCLDSGGLDFERLWITTSLRGNLVLTVSVKVLEHGVHSGSASGVVPSSFRVLRALLSRVEDESTGDLKLPILTPEVPEFYLDRAQALEEELGDPLGEAFPVVEGLSLMGDSGSDRLVRQTWRGALSVTGIEGVPEIESGGNVLRSYTKAKLSFRLPPNVDAQAAQDEIVRVLTVDPPYGAEVVVETETPAQGWVAPLPAPWLAKALNEASLLAFGKPVGYCGEGGTIPFLYTLGAKFPKAEFVATGVLGPGSNAHGPDESLSIPTAQGVAVAVAKILSAMPESMEN</sequence>
<dbReference type="SUPFAM" id="SSF53187">
    <property type="entry name" value="Zn-dependent exopeptidases"/>
    <property type="match status" value="1"/>
</dbReference>
<dbReference type="InterPro" id="IPR051458">
    <property type="entry name" value="Cyt/Met_Dipeptidase"/>
</dbReference>
<evidence type="ECO:0000256" key="2">
    <source>
        <dbReference type="ARBA" id="ARBA00022723"/>
    </source>
</evidence>
<dbReference type="GO" id="GO:0006508">
    <property type="term" value="P:proteolysis"/>
    <property type="evidence" value="ECO:0007669"/>
    <property type="project" value="UniProtKB-KW"/>
</dbReference>
<evidence type="ECO:0000313" key="6">
    <source>
        <dbReference type="Proteomes" id="UP000184295"/>
    </source>
</evidence>
<dbReference type="PANTHER" id="PTHR43270">
    <property type="entry name" value="BETA-ALA-HIS DIPEPTIDASE"/>
    <property type="match status" value="1"/>
</dbReference>
<dbReference type="Gene3D" id="3.30.70.360">
    <property type="match status" value="1"/>
</dbReference>
<keyword evidence="1" id="KW-0645">Protease</keyword>
<dbReference type="GO" id="GO:0008233">
    <property type="term" value="F:peptidase activity"/>
    <property type="evidence" value="ECO:0007669"/>
    <property type="project" value="UniProtKB-KW"/>
</dbReference>
<keyword evidence="3" id="KW-0378">Hydrolase</keyword>
<evidence type="ECO:0000313" key="5">
    <source>
        <dbReference type="EMBL" id="SHE83439.1"/>
    </source>
</evidence>
<keyword evidence="2" id="KW-0479">Metal-binding</keyword>
<evidence type="ECO:0000256" key="1">
    <source>
        <dbReference type="ARBA" id="ARBA00022670"/>
    </source>
</evidence>